<evidence type="ECO:0000313" key="3">
    <source>
        <dbReference type="Proteomes" id="UP000257554"/>
    </source>
</evidence>
<dbReference type="EMBL" id="MH616963">
    <property type="protein sequence ID" value="AXH74526.1"/>
    <property type="molecule type" value="Genomic_DNA"/>
</dbReference>
<protein>
    <submittedName>
        <fullName evidence="2">Uncharacterized protein</fullName>
    </submittedName>
</protein>
<reference evidence="2 3" key="1">
    <citation type="submission" date="2018-07" db="EMBL/GenBank/DDBJ databases">
        <title>Uncovering a Universe of Circular DNA Viruses in Animal Metagenomes.</title>
        <authorList>
            <person name="Tisza M."/>
            <person name="Buck C."/>
            <person name="Pastrana D."/>
            <person name="Welch N."/>
            <person name="Peretti A."/>
        </authorList>
    </citation>
    <scope>NUCLEOTIDE SEQUENCE [LARGE SCALE GENOMIC DNA]</scope>
    <source>
        <strain evidence="2">Ctbg_1</strain>
    </source>
</reference>
<evidence type="ECO:0000313" key="2">
    <source>
        <dbReference type="EMBL" id="AXH74526.1"/>
    </source>
</evidence>
<keyword evidence="3" id="KW-1185">Reference proteome</keyword>
<organism evidence="2 3">
    <name type="scientific">crAssphage sp. isolate ctbg_1</name>
    <dbReference type="NCBI Taxonomy" id="2989854"/>
    <lineage>
        <taxon>Viruses</taxon>
        <taxon>Duplodnaviria</taxon>
        <taxon>Heunggongvirae</taxon>
        <taxon>Uroviricota</taxon>
        <taxon>Caudoviricetes</taxon>
        <taxon>Crassvirales</taxon>
        <taxon>Intestiviridae</taxon>
        <taxon>Crudevirinae</taxon>
        <taxon>Whopevirus</taxon>
        <taxon>Whopevirus animalis</taxon>
    </lineage>
</organism>
<feature type="region of interest" description="Disordered" evidence="1">
    <location>
        <begin position="81"/>
        <end position="100"/>
    </location>
</feature>
<dbReference type="Proteomes" id="UP000257554">
    <property type="component" value="Segment"/>
</dbReference>
<dbReference type="GeneID" id="76971895"/>
<dbReference type="RefSeq" id="YP_010097673.1">
    <property type="nucleotide sequence ID" value="NC_055760.1"/>
</dbReference>
<sequence>MSNTIKNKYHSDAVKRLNNYKIIYNYYINRCIYIKRCLYNLIELRRETPINKQINNDILCYSWDLRNIRHQLNHYQTLIKRSKKTASKKNRTYNKKHNIQ</sequence>
<evidence type="ECO:0000256" key="1">
    <source>
        <dbReference type="SAM" id="MobiDB-lite"/>
    </source>
</evidence>
<name>A0A345MT26_9CAUD</name>
<accession>A0A345MT26</accession>
<proteinExistence type="predicted"/>